<feature type="compositionally biased region" description="Basic and acidic residues" evidence="8">
    <location>
        <begin position="113"/>
        <end position="124"/>
    </location>
</feature>
<sequence>MAFEDYACPHCQTYSLEAFPELAIDYLQDGQIRYEFRDFPLPVADPESMQAASAARAVQASAGPQAYFEFAERLFVNQSELGPSLYEEAAQAVDVDPTAVTRAVSDQEYQPTTDRDKQFGEDRNVSGTPVVFVDGSRVEWGDAIAYDPVRAAIESALDS</sequence>
<dbReference type="AlphaFoldDB" id="M0KVF4"/>
<evidence type="ECO:0000313" key="10">
    <source>
        <dbReference type="EMBL" id="EMA24893.1"/>
    </source>
</evidence>
<dbReference type="Pfam" id="PF13462">
    <property type="entry name" value="Thioredoxin_4"/>
    <property type="match status" value="1"/>
</dbReference>
<feature type="region of interest" description="Disordered" evidence="8">
    <location>
        <begin position="103"/>
        <end position="124"/>
    </location>
</feature>
<protein>
    <recommendedName>
        <fullName evidence="9">Thioredoxin-like fold domain-containing protein</fullName>
    </recommendedName>
</protein>
<evidence type="ECO:0000256" key="7">
    <source>
        <dbReference type="ARBA" id="ARBA00023284"/>
    </source>
</evidence>
<evidence type="ECO:0000256" key="8">
    <source>
        <dbReference type="SAM" id="MobiDB-lite"/>
    </source>
</evidence>
<organism evidence="10 11">
    <name type="scientific">Haloarcula marismortui ATCC 33799</name>
    <dbReference type="NCBI Taxonomy" id="662475"/>
    <lineage>
        <taxon>Archaea</taxon>
        <taxon>Methanobacteriati</taxon>
        <taxon>Methanobacteriota</taxon>
        <taxon>Stenosarchaea group</taxon>
        <taxon>Halobacteria</taxon>
        <taxon>Halobacteriales</taxon>
        <taxon>Haloarculaceae</taxon>
        <taxon>Haloarcula</taxon>
    </lineage>
</organism>
<dbReference type="InterPro" id="IPR036249">
    <property type="entry name" value="Thioredoxin-like_sf"/>
</dbReference>
<dbReference type="SUPFAM" id="SSF52833">
    <property type="entry name" value="Thioredoxin-like"/>
    <property type="match status" value="1"/>
</dbReference>
<evidence type="ECO:0000256" key="2">
    <source>
        <dbReference type="ARBA" id="ARBA00007787"/>
    </source>
</evidence>
<proteinExistence type="inferred from homology"/>
<dbReference type="Proteomes" id="UP000011687">
    <property type="component" value="Unassembled WGS sequence"/>
</dbReference>
<dbReference type="GO" id="GO:0016491">
    <property type="term" value="F:oxidoreductase activity"/>
    <property type="evidence" value="ECO:0007669"/>
    <property type="project" value="UniProtKB-KW"/>
</dbReference>
<gene>
    <name evidence="10" type="ORF">C435_03333</name>
</gene>
<reference evidence="10 11" key="1">
    <citation type="journal article" date="2014" name="PLoS Genet.">
        <title>Phylogenetically driven sequencing of extremely halophilic archaea reveals strategies for static and dynamic osmo-response.</title>
        <authorList>
            <person name="Becker E.A."/>
            <person name="Seitzer P.M."/>
            <person name="Tritt A."/>
            <person name="Larsen D."/>
            <person name="Krusor M."/>
            <person name="Yao A.I."/>
            <person name="Wu D."/>
            <person name="Madern D."/>
            <person name="Eisen J.A."/>
            <person name="Darling A.E."/>
            <person name="Facciotti M.T."/>
        </authorList>
    </citation>
    <scope>NUCLEOTIDE SEQUENCE [LARGE SCALE GENOMIC DNA]</scope>
    <source>
        <strain evidence="10 11">ATCC 33799</strain>
    </source>
</reference>
<feature type="domain" description="Thioredoxin-like fold" evidence="9">
    <location>
        <begin position="2"/>
        <end position="154"/>
    </location>
</feature>
<evidence type="ECO:0000256" key="5">
    <source>
        <dbReference type="ARBA" id="ARBA00023002"/>
    </source>
</evidence>
<dbReference type="PATRIC" id="fig|662475.6.peg.647"/>
<dbReference type="Gene3D" id="3.40.30.10">
    <property type="entry name" value="Glutaredoxin"/>
    <property type="match status" value="1"/>
</dbReference>
<dbReference type="PANTHER" id="PTHR13887">
    <property type="entry name" value="GLUTATHIONE S-TRANSFERASE KAPPA"/>
    <property type="match status" value="1"/>
</dbReference>
<evidence type="ECO:0000259" key="9">
    <source>
        <dbReference type="Pfam" id="PF13462"/>
    </source>
</evidence>
<keyword evidence="3" id="KW-0732">Signal</keyword>
<evidence type="ECO:0000313" key="11">
    <source>
        <dbReference type="Proteomes" id="UP000011687"/>
    </source>
</evidence>
<keyword evidence="7" id="KW-0676">Redox-active center</keyword>
<keyword evidence="5" id="KW-0560">Oxidoreductase</keyword>
<keyword evidence="4" id="KW-0813">Transport</keyword>
<evidence type="ECO:0000256" key="1">
    <source>
        <dbReference type="ARBA" id="ARBA00005791"/>
    </source>
</evidence>
<comment type="similarity">
    <text evidence="2">Belongs to the glutaredoxin family.</text>
</comment>
<evidence type="ECO:0000256" key="6">
    <source>
        <dbReference type="ARBA" id="ARBA00023157"/>
    </source>
</evidence>
<dbReference type="PANTHER" id="PTHR13887:SF14">
    <property type="entry name" value="DISULFIDE BOND FORMATION PROTEIN D"/>
    <property type="match status" value="1"/>
</dbReference>
<keyword evidence="4" id="KW-0249">Electron transport</keyword>
<name>M0KVF4_9EURY</name>
<comment type="similarity">
    <text evidence="1">Belongs to the thioredoxin family. DsbA subfamily.</text>
</comment>
<keyword evidence="11" id="KW-1185">Reference proteome</keyword>
<keyword evidence="6" id="KW-1015">Disulfide bond</keyword>
<dbReference type="EMBL" id="AOLS01000016">
    <property type="protein sequence ID" value="EMA24893.1"/>
    <property type="molecule type" value="Genomic_DNA"/>
</dbReference>
<comment type="caution">
    <text evidence="10">The sequence shown here is derived from an EMBL/GenBank/DDBJ whole genome shotgun (WGS) entry which is preliminary data.</text>
</comment>
<dbReference type="InterPro" id="IPR012336">
    <property type="entry name" value="Thioredoxin-like_fold"/>
</dbReference>
<accession>M0KVF4</accession>
<evidence type="ECO:0000256" key="4">
    <source>
        <dbReference type="ARBA" id="ARBA00022982"/>
    </source>
</evidence>
<evidence type="ECO:0000256" key="3">
    <source>
        <dbReference type="ARBA" id="ARBA00022729"/>
    </source>
</evidence>